<dbReference type="Proteomes" id="UP000481043">
    <property type="component" value="Unassembled WGS sequence"/>
</dbReference>
<dbReference type="AlphaFoldDB" id="A0A6M0Q7E5"/>
<dbReference type="SUPFAM" id="SSF140500">
    <property type="entry name" value="BAS1536-like"/>
    <property type="match status" value="1"/>
</dbReference>
<name>A0A6M0Q7E5_9BACI</name>
<protein>
    <submittedName>
        <fullName evidence="1">Aspartyl-phosphate phosphatase Spo0E family protein</fullName>
    </submittedName>
</protein>
<dbReference type="Pfam" id="PF09388">
    <property type="entry name" value="SpoOE-like"/>
    <property type="match status" value="1"/>
</dbReference>
<dbReference type="RefSeq" id="WP_163178143.1">
    <property type="nucleotide sequence ID" value="NZ_JAAIWM010000001.1"/>
</dbReference>
<proteinExistence type="predicted"/>
<gene>
    <name evidence="1" type="ORF">G4D63_04645</name>
</gene>
<organism evidence="1 2">
    <name type="scientific">Bacillus mesophilus</name>
    <dbReference type="NCBI Taxonomy" id="1808955"/>
    <lineage>
        <taxon>Bacteria</taxon>
        <taxon>Bacillati</taxon>
        <taxon>Bacillota</taxon>
        <taxon>Bacilli</taxon>
        <taxon>Bacillales</taxon>
        <taxon>Bacillaceae</taxon>
        <taxon>Bacillus</taxon>
    </lineage>
</organism>
<reference evidence="1 2" key="1">
    <citation type="submission" date="2020-02" db="EMBL/GenBank/DDBJ databases">
        <title>Bacillus aquiflavi sp. nov., isolated from yellow water of strong flavor Chinese baijiu in Yibin region of China.</title>
        <authorList>
            <person name="Xie J."/>
        </authorList>
    </citation>
    <scope>NUCLEOTIDE SEQUENCE [LARGE SCALE GENOMIC DNA]</scope>
    <source>
        <strain evidence="1 2">SA4</strain>
    </source>
</reference>
<dbReference type="GO" id="GO:0043937">
    <property type="term" value="P:regulation of sporulation"/>
    <property type="evidence" value="ECO:0007669"/>
    <property type="project" value="InterPro"/>
</dbReference>
<dbReference type="GO" id="GO:0046983">
    <property type="term" value="F:protein dimerization activity"/>
    <property type="evidence" value="ECO:0007669"/>
    <property type="project" value="InterPro"/>
</dbReference>
<accession>A0A6M0Q7E5</accession>
<dbReference type="Gene3D" id="4.10.280.10">
    <property type="entry name" value="Helix-loop-helix DNA-binding domain"/>
    <property type="match status" value="1"/>
</dbReference>
<dbReference type="InterPro" id="IPR018540">
    <property type="entry name" value="Spo0E-like"/>
</dbReference>
<comment type="caution">
    <text evidence="1">The sequence shown here is derived from an EMBL/GenBank/DDBJ whole genome shotgun (WGS) entry which is preliminary data.</text>
</comment>
<evidence type="ECO:0000313" key="2">
    <source>
        <dbReference type="Proteomes" id="UP000481043"/>
    </source>
</evidence>
<dbReference type="EMBL" id="JAAIWM010000001">
    <property type="protein sequence ID" value="NEY71028.1"/>
    <property type="molecule type" value="Genomic_DNA"/>
</dbReference>
<keyword evidence="2" id="KW-1185">Reference proteome</keyword>
<evidence type="ECO:0000313" key="1">
    <source>
        <dbReference type="EMBL" id="NEY71028.1"/>
    </source>
</evidence>
<sequence>MDTNLINPLKPNELRRKIEILRNELISVGLEKGLSSKEAITISQELDNYIVRCQRCCPKDYA</sequence>
<dbReference type="InterPro" id="IPR036638">
    <property type="entry name" value="HLH_DNA-bd_sf"/>
</dbReference>
<dbReference type="InterPro" id="IPR037208">
    <property type="entry name" value="Spo0E-like_sf"/>
</dbReference>